<evidence type="ECO:0000313" key="2">
    <source>
        <dbReference type="Proteomes" id="UP000298327"/>
    </source>
</evidence>
<dbReference type="Proteomes" id="UP000298327">
    <property type="component" value="Unassembled WGS sequence"/>
</dbReference>
<reference evidence="1 2" key="1">
    <citation type="submission" date="2019-02" db="EMBL/GenBank/DDBJ databases">
        <title>Genome sequencing of the rare red list fungi Dentipellis fragilis.</title>
        <authorList>
            <person name="Buettner E."/>
            <person name="Kellner H."/>
        </authorList>
    </citation>
    <scope>NUCLEOTIDE SEQUENCE [LARGE SCALE GENOMIC DNA]</scope>
    <source>
        <strain evidence="1 2">DSM 105465</strain>
    </source>
</reference>
<keyword evidence="2" id="KW-1185">Reference proteome</keyword>
<evidence type="ECO:0000313" key="1">
    <source>
        <dbReference type="EMBL" id="TFY51163.1"/>
    </source>
</evidence>
<dbReference type="EMBL" id="SEOQ01001592">
    <property type="protein sequence ID" value="TFY51163.1"/>
    <property type="molecule type" value="Genomic_DNA"/>
</dbReference>
<organism evidence="1 2">
    <name type="scientific">Dentipellis fragilis</name>
    <dbReference type="NCBI Taxonomy" id="205917"/>
    <lineage>
        <taxon>Eukaryota</taxon>
        <taxon>Fungi</taxon>
        <taxon>Dikarya</taxon>
        <taxon>Basidiomycota</taxon>
        <taxon>Agaricomycotina</taxon>
        <taxon>Agaricomycetes</taxon>
        <taxon>Russulales</taxon>
        <taxon>Hericiaceae</taxon>
        <taxon>Dentipellis</taxon>
    </lineage>
</organism>
<accession>A0A4Y9XP58</accession>
<sequence>MKVRSREAEAEAHWAEILERAVVRPLTDELADAHVDQTRTLPIRYARRQAGRGRAPVGMVFSTKVDPLLYHTRRAHPTAAEIDENSPSPRPIPPIARRVKYTIQRVDYQGLLQACRVVSRIPSSHTLPLHFFHPHIHPISIHCHTHSHFTVLVVAASHFSLILSTLRNGTYYLRLIFLRVLSLAVYLSRSSLLHRLHQYLLTPPPRPPSHFSPTVPPYLRTEFRIPNSAFTSILSSISIFFNAICSYADTYTP</sequence>
<protein>
    <submittedName>
        <fullName evidence="1">Uncharacterized protein</fullName>
    </submittedName>
</protein>
<proteinExistence type="predicted"/>
<comment type="caution">
    <text evidence="1">The sequence shown here is derived from an EMBL/GenBank/DDBJ whole genome shotgun (WGS) entry which is preliminary data.</text>
</comment>
<dbReference type="OrthoDB" id="10663322at2759"/>
<gene>
    <name evidence="1" type="ORF">EVG20_g11134</name>
</gene>
<dbReference type="AlphaFoldDB" id="A0A4Y9XP58"/>
<name>A0A4Y9XP58_9AGAM</name>